<comment type="caution">
    <text evidence="1">The sequence shown here is derived from an EMBL/GenBank/DDBJ whole genome shotgun (WGS) entry which is preliminary data.</text>
</comment>
<keyword evidence="2" id="KW-1185">Reference proteome</keyword>
<protein>
    <submittedName>
        <fullName evidence="1">Septum formation initiator</fullName>
    </submittedName>
</protein>
<dbReference type="AlphaFoldDB" id="A0A3D9HV00"/>
<sequence>MVGYFVYHSVQGDRGVLSYLRLNNEVKRAAITLAAVSQQREDLEQKVGLLHPLSLDTDMLEERARLSLNIADPNDVVIMGAASAN</sequence>
<proteinExistence type="predicted"/>
<organism evidence="1 2">
    <name type="scientific">Aestuariispira insulae</name>
    <dbReference type="NCBI Taxonomy" id="1461337"/>
    <lineage>
        <taxon>Bacteria</taxon>
        <taxon>Pseudomonadati</taxon>
        <taxon>Pseudomonadota</taxon>
        <taxon>Alphaproteobacteria</taxon>
        <taxon>Rhodospirillales</taxon>
        <taxon>Kiloniellaceae</taxon>
        <taxon>Aestuariispira</taxon>
    </lineage>
</organism>
<name>A0A3D9HV00_9PROT</name>
<reference evidence="1 2" key="1">
    <citation type="submission" date="2018-07" db="EMBL/GenBank/DDBJ databases">
        <title>Genomic Encyclopedia of Type Strains, Phase III (KMG-III): the genomes of soil and plant-associated and newly described type strains.</title>
        <authorList>
            <person name="Whitman W."/>
        </authorList>
    </citation>
    <scope>NUCLEOTIDE SEQUENCE [LARGE SCALE GENOMIC DNA]</scope>
    <source>
        <strain evidence="1 2">CECT 8488</strain>
    </source>
</reference>
<dbReference type="Proteomes" id="UP000256845">
    <property type="component" value="Unassembled WGS sequence"/>
</dbReference>
<dbReference type="InterPro" id="IPR007060">
    <property type="entry name" value="FtsL/DivIC"/>
</dbReference>
<dbReference type="Pfam" id="PF04977">
    <property type="entry name" value="DivIC"/>
    <property type="match status" value="1"/>
</dbReference>
<dbReference type="EMBL" id="QRDW01000001">
    <property type="protein sequence ID" value="RED53269.1"/>
    <property type="molecule type" value="Genomic_DNA"/>
</dbReference>
<accession>A0A3D9HV00</accession>
<evidence type="ECO:0000313" key="2">
    <source>
        <dbReference type="Proteomes" id="UP000256845"/>
    </source>
</evidence>
<gene>
    <name evidence="1" type="ORF">DFP90_10151</name>
</gene>
<evidence type="ECO:0000313" key="1">
    <source>
        <dbReference type="EMBL" id="RED53269.1"/>
    </source>
</evidence>